<name>A0ACB5TRD7_CANBO</name>
<organism evidence="1 2">
    <name type="scientific">Candida boidinii</name>
    <name type="common">Yeast</name>
    <dbReference type="NCBI Taxonomy" id="5477"/>
    <lineage>
        <taxon>Eukaryota</taxon>
        <taxon>Fungi</taxon>
        <taxon>Dikarya</taxon>
        <taxon>Ascomycota</taxon>
        <taxon>Saccharomycotina</taxon>
        <taxon>Pichiomycetes</taxon>
        <taxon>Pichiales</taxon>
        <taxon>Pichiaceae</taxon>
        <taxon>Ogataea</taxon>
        <taxon>Ogataea/Candida clade</taxon>
    </lineage>
</organism>
<dbReference type="EMBL" id="BSXV01001759">
    <property type="protein sequence ID" value="GME93853.1"/>
    <property type="molecule type" value="Genomic_DNA"/>
</dbReference>
<gene>
    <name evidence="1" type="ORF">Cboi01_000329500</name>
</gene>
<reference evidence="1" key="1">
    <citation type="submission" date="2023-04" db="EMBL/GenBank/DDBJ databases">
        <title>Candida boidinii NBRC 1967.</title>
        <authorList>
            <person name="Ichikawa N."/>
            <person name="Sato H."/>
            <person name="Tonouchi N."/>
        </authorList>
    </citation>
    <scope>NUCLEOTIDE SEQUENCE</scope>
    <source>
        <strain evidence="1">NBRC 1967</strain>
    </source>
</reference>
<accession>A0ACB5TRD7</accession>
<evidence type="ECO:0000313" key="2">
    <source>
        <dbReference type="Proteomes" id="UP001165101"/>
    </source>
</evidence>
<protein>
    <submittedName>
        <fullName evidence="1">Unnamed protein product</fullName>
    </submittedName>
</protein>
<evidence type="ECO:0000313" key="1">
    <source>
        <dbReference type="EMBL" id="GME93853.1"/>
    </source>
</evidence>
<keyword evidence="2" id="KW-1185">Reference proteome</keyword>
<proteinExistence type="predicted"/>
<sequence>MNFSDIINSEISKKRKLIEKTEELENTNSKKYFKTSDLLNLEYQEKTKESDLKEIQKRNKKLANLNISSGKRETEDEVISQNEDSHEEEQEEESENVLRDLDDESLKKVQDQLRGLGQATRLYGEKDSDVSKRLEDFLNKKTQDLTDDGATVELKENATDKKKPVNLGYSDGDKNGKEGKSTINEVQPETIAKQPVFPKDQTFLINKDDIRDNIDAVSIQCRDYIRYLLKEWDDKNSKIQDLNAKDNEDLRLTETKKWLISLLVGLKKQNITKDLLITLSTIFYNMQQNEFIQANENYIKLSVGNIAWPIGVINVGIHSRSADSKITGESNISNIMKDEKTRRWILGVKRLITFAENLEN</sequence>
<comment type="caution">
    <text evidence="1">The sequence shown here is derived from an EMBL/GenBank/DDBJ whole genome shotgun (WGS) entry which is preliminary data.</text>
</comment>
<dbReference type="Proteomes" id="UP001165101">
    <property type="component" value="Unassembled WGS sequence"/>
</dbReference>